<protein>
    <recommendedName>
        <fullName evidence="5">L1 transposable element RRM domain-containing protein</fullName>
    </recommendedName>
</protein>
<feature type="compositionally biased region" description="Low complexity" evidence="2">
    <location>
        <begin position="10"/>
        <end position="20"/>
    </location>
</feature>
<dbReference type="InterPro" id="IPR042566">
    <property type="entry name" value="L1_C"/>
</dbReference>
<evidence type="ECO:0000313" key="3">
    <source>
        <dbReference type="EMBL" id="KAK7898828.1"/>
    </source>
</evidence>
<evidence type="ECO:0008006" key="5">
    <source>
        <dbReference type="Google" id="ProtNLM"/>
    </source>
</evidence>
<dbReference type="PANTHER" id="PTHR11505">
    <property type="entry name" value="L1 TRANSPOSABLE ELEMENT-RELATED"/>
    <property type="match status" value="1"/>
</dbReference>
<organism evidence="3 4">
    <name type="scientific">Mugilogobius chulae</name>
    <name type="common">yellowstripe goby</name>
    <dbReference type="NCBI Taxonomy" id="88201"/>
    <lineage>
        <taxon>Eukaryota</taxon>
        <taxon>Metazoa</taxon>
        <taxon>Chordata</taxon>
        <taxon>Craniata</taxon>
        <taxon>Vertebrata</taxon>
        <taxon>Euteleostomi</taxon>
        <taxon>Actinopterygii</taxon>
        <taxon>Neopterygii</taxon>
        <taxon>Teleostei</taxon>
        <taxon>Neoteleostei</taxon>
        <taxon>Acanthomorphata</taxon>
        <taxon>Gobiaria</taxon>
        <taxon>Gobiiformes</taxon>
        <taxon>Gobioidei</taxon>
        <taxon>Gobiidae</taxon>
        <taxon>Gobionellinae</taxon>
        <taxon>Mugilogobius</taxon>
    </lineage>
</organism>
<feature type="coiled-coil region" evidence="1">
    <location>
        <begin position="46"/>
        <end position="143"/>
    </location>
</feature>
<sequence length="298" mass="34138">MTTVTRHAAKQAAAANANASNDDKLVAEEAEQSGPAGPKTVAMDAITGLQSTLEKAMREMAQVNSMLQEVQADVQAVKVSQAKTATDVANLYDKLEQADARIMDLERENGRLDREARERARQYEDLRRALQDMENRERRNNLRLMGVKEHAENGKPRELVRGIISEALGINLSESELQRVHRTSGPLPNEDQPPRPFVMRFHSYLEKEKVLAAAIQRSRGRRGIMWNDCKISFFPDLTRDVVEKRKKFTDVRRKLHDLDIRFTLAYPAVLRFTWKGERKRFDDPRKAMDLIADSRQKE</sequence>
<dbReference type="InterPro" id="IPR004244">
    <property type="entry name" value="Transposase_22"/>
</dbReference>
<name>A0AAW0NG12_9GOBI</name>
<comment type="caution">
    <text evidence="3">The sequence shown here is derived from an EMBL/GenBank/DDBJ whole genome shotgun (WGS) entry which is preliminary data.</text>
</comment>
<evidence type="ECO:0000256" key="2">
    <source>
        <dbReference type="SAM" id="MobiDB-lite"/>
    </source>
</evidence>
<evidence type="ECO:0000313" key="4">
    <source>
        <dbReference type="Proteomes" id="UP001460270"/>
    </source>
</evidence>
<keyword evidence="1" id="KW-0175">Coiled coil</keyword>
<evidence type="ECO:0000256" key="1">
    <source>
        <dbReference type="SAM" id="Coils"/>
    </source>
</evidence>
<dbReference type="EMBL" id="JBBPFD010000014">
    <property type="protein sequence ID" value="KAK7898828.1"/>
    <property type="molecule type" value="Genomic_DNA"/>
</dbReference>
<keyword evidence="4" id="KW-1185">Reference proteome</keyword>
<reference evidence="4" key="1">
    <citation type="submission" date="2024-04" db="EMBL/GenBank/DDBJ databases">
        <title>Salinicola lusitanus LLJ914,a marine bacterium isolated from the Okinawa Trough.</title>
        <authorList>
            <person name="Li J."/>
        </authorList>
    </citation>
    <scope>NUCLEOTIDE SEQUENCE [LARGE SCALE GENOMIC DNA]</scope>
</reference>
<dbReference type="Proteomes" id="UP001460270">
    <property type="component" value="Unassembled WGS sequence"/>
</dbReference>
<feature type="region of interest" description="Disordered" evidence="2">
    <location>
        <begin position="1"/>
        <end position="38"/>
    </location>
</feature>
<proteinExistence type="predicted"/>
<dbReference type="Gene3D" id="3.30.250.20">
    <property type="entry name" value="L1 transposable element, C-terminal domain"/>
    <property type="match status" value="1"/>
</dbReference>
<gene>
    <name evidence="3" type="ORF">WMY93_019681</name>
</gene>
<dbReference type="AlphaFoldDB" id="A0AAW0NG12"/>
<accession>A0AAW0NG12</accession>